<name>A0A1E7LJE6_9ACTN</name>
<dbReference type="AlphaFoldDB" id="A0A1E7LJE6"/>
<evidence type="ECO:0000313" key="1">
    <source>
        <dbReference type="EMBL" id="OEV16345.1"/>
    </source>
</evidence>
<comment type="caution">
    <text evidence="1">The sequence shown here is derived from an EMBL/GenBank/DDBJ whole genome shotgun (WGS) entry which is preliminary data.</text>
</comment>
<reference evidence="1 2" key="1">
    <citation type="journal article" date="2016" name="Front. Microbiol.">
        <title>Comparative Genomics Analysis of Streptomyces Species Reveals Their Adaptation to the Marine Environment and Their Diversity at the Genomic Level.</title>
        <authorList>
            <person name="Tian X."/>
            <person name="Zhang Z."/>
            <person name="Yang T."/>
            <person name="Chen M."/>
            <person name="Li J."/>
            <person name="Chen F."/>
            <person name="Yang J."/>
            <person name="Li W."/>
            <person name="Zhang B."/>
            <person name="Zhang Z."/>
            <person name="Wu J."/>
            <person name="Zhang C."/>
            <person name="Long L."/>
            <person name="Xiao J."/>
        </authorList>
    </citation>
    <scope>NUCLEOTIDE SEQUENCE [LARGE SCALE GENOMIC DNA]</scope>
    <source>
        <strain evidence="1 2">SCSIO M10372</strain>
    </source>
</reference>
<dbReference type="EMBL" id="LJGZ01000103">
    <property type="protein sequence ID" value="OEV16345.1"/>
    <property type="molecule type" value="Genomic_DNA"/>
</dbReference>
<dbReference type="RefSeq" id="WP_070203891.1">
    <property type="nucleotide sequence ID" value="NZ_LJGZ01000103.1"/>
</dbReference>
<proteinExistence type="predicted"/>
<protein>
    <submittedName>
        <fullName evidence="1">Uncharacterized protein</fullName>
    </submittedName>
</protein>
<sequence>MPAHPKAFQRIADQLATTTDPDRRNELLDQWLDYRDQATEWDAERWGFDPDRWCEIERAAMQRRAEGAR</sequence>
<evidence type="ECO:0000313" key="2">
    <source>
        <dbReference type="Proteomes" id="UP000175971"/>
    </source>
</evidence>
<dbReference type="OrthoDB" id="4301538at2"/>
<gene>
    <name evidence="1" type="ORF">AN221_32590</name>
</gene>
<dbReference type="Proteomes" id="UP000175971">
    <property type="component" value="Unassembled WGS sequence"/>
</dbReference>
<accession>A0A1E7LJE6</accession>
<organism evidence="1 2">
    <name type="scientific">Streptomyces nanshensis</name>
    <dbReference type="NCBI Taxonomy" id="518642"/>
    <lineage>
        <taxon>Bacteria</taxon>
        <taxon>Bacillati</taxon>
        <taxon>Actinomycetota</taxon>
        <taxon>Actinomycetes</taxon>
        <taxon>Kitasatosporales</taxon>
        <taxon>Streptomycetaceae</taxon>
        <taxon>Streptomyces</taxon>
    </lineage>
</organism>
<keyword evidence="2" id="KW-1185">Reference proteome</keyword>